<reference evidence="2 3" key="1">
    <citation type="submission" date="2016-09" db="EMBL/GenBank/DDBJ databases">
        <title>Chromobacterium muskegensis sp. nov., an insecticidal bacterium isolated from Sphagnum bogs.</title>
        <authorList>
            <person name="Sparks M.E."/>
            <person name="Blackburn M.B."/>
            <person name="Gundersen-Rindal D.E."/>
            <person name="Mitchell A."/>
            <person name="Farrar R."/>
            <person name="Kuhar D."/>
        </authorList>
    </citation>
    <scope>NUCLEOTIDE SEQUENCE [LARGE SCALE GENOMIC DNA]</scope>
    <source>
        <strain evidence="2 3">37-2</strain>
    </source>
</reference>
<gene>
    <name evidence="2" type="ORF">BI347_00505</name>
</gene>
<sequence>MKLNKKHWIALAITGMVLLGLIFAAYRVLHQSNGRVERLDLGSQQNRRLADELMDKLYGHDAYDGKQHCWTNTASDFDFCMKPIQLDRVDSAAGPRLYLLAGADGRTMPTETGDLDLWSLLGAVIVNGDSHEVIASTRLVSFLDDARKAPSDVRLLQLSGKGDMGWLLEGMTSRRGEPLLLAARKEQIENIAGELFGKLPDEAEQRFDYRVEAGSGDGYYPLLLTAGNDKQRYRFVFDDKEGKYQCADDSCRKRWQRWSDAGVDDSGPGDEGDDQSTAANQPPADANAALFDDGNKLSDADLKEVLAGLGMTYVVKDQDNWGFVTEKCRTPFRLSGSYGKSHDEDHNEIWIRGGDNCTSGNTGQSIWTFDRDDDGHLRVSLGVPATKVVVTDGANSPGDNPRNDIRLAGNGFCESVWRWDGKQYQRLRNEATQPGGCDREPPVEQQ</sequence>
<feature type="region of interest" description="Disordered" evidence="1">
    <location>
        <begin position="259"/>
        <end position="292"/>
    </location>
</feature>
<evidence type="ECO:0000313" key="2">
    <source>
        <dbReference type="EMBL" id="OHX12142.1"/>
    </source>
</evidence>
<comment type="caution">
    <text evidence="2">The sequence shown here is derived from an EMBL/GenBank/DDBJ whole genome shotgun (WGS) entry which is preliminary data.</text>
</comment>
<protein>
    <submittedName>
        <fullName evidence="2">Uncharacterized protein</fullName>
    </submittedName>
</protein>
<evidence type="ECO:0000313" key="3">
    <source>
        <dbReference type="Proteomes" id="UP000180088"/>
    </source>
</evidence>
<dbReference type="AlphaFoldDB" id="A0A1S1WXZ2"/>
<dbReference type="OrthoDB" id="8595012at2"/>
<dbReference type="EMBL" id="MKCS01000001">
    <property type="protein sequence ID" value="OHX12142.1"/>
    <property type="molecule type" value="Genomic_DNA"/>
</dbReference>
<proteinExistence type="predicted"/>
<organism evidence="2 3">
    <name type="scientific">Chromobacterium sphagni</name>
    <dbReference type="NCBI Taxonomy" id="1903179"/>
    <lineage>
        <taxon>Bacteria</taxon>
        <taxon>Pseudomonadati</taxon>
        <taxon>Pseudomonadota</taxon>
        <taxon>Betaproteobacteria</taxon>
        <taxon>Neisseriales</taxon>
        <taxon>Chromobacteriaceae</taxon>
        <taxon>Chromobacterium</taxon>
    </lineage>
</organism>
<dbReference type="Proteomes" id="UP000180088">
    <property type="component" value="Unassembled WGS sequence"/>
</dbReference>
<dbReference type="RefSeq" id="WP_071115078.1">
    <property type="nucleotide sequence ID" value="NZ_MKCS01000001.1"/>
</dbReference>
<evidence type="ECO:0000256" key="1">
    <source>
        <dbReference type="SAM" id="MobiDB-lite"/>
    </source>
</evidence>
<accession>A0A1S1WXZ2</accession>
<dbReference type="STRING" id="1903179.BI347_00505"/>
<feature type="compositionally biased region" description="Low complexity" evidence="1">
    <location>
        <begin position="278"/>
        <end position="289"/>
    </location>
</feature>
<name>A0A1S1WXZ2_9NEIS</name>